<dbReference type="Gene3D" id="1.20.1080.10">
    <property type="entry name" value="Glycerol uptake facilitator protein"/>
    <property type="match status" value="1"/>
</dbReference>
<dbReference type="Pfam" id="PF10136">
    <property type="entry name" value="SpecificRecomb"/>
    <property type="match status" value="1"/>
</dbReference>
<dbReference type="Proteomes" id="UP001252270">
    <property type="component" value="Unassembled WGS sequence"/>
</dbReference>
<protein>
    <submittedName>
        <fullName evidence="6">Recombinase</fullName>
    </submittedName>
</protein>
<keyword evidence="3 5" id="KW-1133">Transmembrane helix</keyword>
<comment type="subcellular location">
    <subcellularLocation>
        <location evidence="1">Membrane</location>
        <topology evidence="1">Multi-pass membrane protein</topology>
    </subcellularLocation>
</comment>
<evidence type="ECO:0000256" key="1">
    <source>
        <dbReference type="ARBA" id="ARBA00004141"/>
    </source>
</evidence>
<dbReference type="InterPro" id="IPR011385">
    <property type="entry name" value="Site-sp_rcmbase"/>
</dbReference>
<evidence type="ECO:0000313" key="6">
    <source>
        <dbReference type="EMBL" id="MDR5891832.1"/>
    </source>
</evidence>
<keyword evidence="4 5" id="KW-0472">Membrane</keyword>
<keyword evidence="7" id="KW-1185">Reference proteome</keyword>
<feature type="transmembrane region" description="Helical" evidence="5">
    <location>
        <begin position="339"/>
        <end position="363"/>
    </location>
</feature>
<feature type="transmembrane region" description="Helical" evidence="5">
    <location>
        <begin position="436"/>
        <end position="458"/>
    </location>
</feature>
<organism evidence="6 7">
    <name type="scientific">Halomonas mongoliensis</name>
    <dbReference type="NCBI Taxonomy" id="321265"/>
    <lineage>
        <taxon>Bacteria</taxon>
        <taxon>Pseudomonadati</taxon>
        <taxon>Pseudomonadota</taxon>
        <taxon>Gammaproteobacteria</taxon>
        <taxon>Oceanospirillales</taxon>
        <taxon>Halomonadaceae</taxon>
        <taxon>Halomonas</taxon>
    </lineage>
</organism>
<evidence type="ECO:0000256" key="2">
    <source>
        <dbReference type="ARBA" id="ARBA00022692"/>
    </source>
</evidence>
<accession>A0ABU1GIK0</accession>
<keyword evidence="2 5" id="KW-0812">Transmembrane</keyword>
<feature type="transmembrane region" description="Helical" evidence="5">
    <location>
        <begin position="485"/>
        <end position="506"/>
    </location>
</feature>
<dbReference type="EMBL" id="JARWAL010000002">
    <property type="protein sequence ID" value="MDR5891832.1"/>
    <property type="molecule type" value="Genomic_DNA"/>
</dbReference>
<evidence type="ECO:0000256" key="4">
    <source>
        <dbReference type="ARBA" id="ARBA00023136"/>
    </source>
</evidence>
<dbReference type="InterPro" id="IPR023271">
    <property type="entry name" value="Aquaporin-like"/>
</dbReference>
<feature type="transmembrane region" description="Helical" evidence="5">
    <location>
        <begin position="375"/>
        <end position="395"/>
    </location>
</feature>
<sequence length="672" mass="74840">MTVTDPLDEALASLSEDNRLETCLDALFGWLRAGSPDAAPERLEALVRYLDENADRARQLAEGILGRFSELEVYPALVRLGILSREGLFREMSTRLYDRLNPPPVDPEDSSDLLASLITRHDKPWLEALPAHGWLRLGRVLLSALDTDARQQVRVHLQEECLYALEMLAIWVAAEELDPELMRIDERLTRIDSPFIALQREVHAFVEFRATPAGEMRRDDYPALDHLWVMLAQCNDQVARFRRRGAGSLGSSVNASHLIERLEDTLRRIERLIVLTSPTARIPCARSGLRLWQELLLATAEKGSLGAVWKKSTRMVSRSITQNKSDHGEHYISRDLPSYLRLVATAAGAGVIIAVMALIKITIESWGLSPLPQALLVSFNYGLGFVLVHLVHFTIATKQPAMTAASFAAEVERNRRGRSVSRKLARLLLDVNRSQWAAVWGNVAAALLTALAITWLALAALGTPPLDAEQIAYQLRAISPVQSLALLYAAIAGLWLFCSGIIAGFFDNRADHVQLERRLVSHPALQRIPRHRRERLAHYLHENYGALAGNFLFGVLLGMTGYVGYLLGLPLDIRHVAFSSANLGFASFSDFQGWPTFLLGLLFVMLIGFVNLWVSFALALMVALRSRGCRIEPGILLAGVKDEFFRNPLRFFIPTVLSSRKSGAGDGRQERS</sequence>
<evidence type="ECO:0000256" key="3">
    <source>
        <dbReference type="ARBA" id="ARBA00022989"/>
    </source>
</evidence>
<evidence type="ECO:0000256" key="5">
    <source>
        <dbReference type="SAM" id="Phobius"/>
    </source>
</evidence>
<proteinExistence type="predicted"/>
<comment type="caution">
    <text evidence="6">The sequence shown here is derived from an EMBL/GenBank/DDBJ whole genome shotgun (WGS) entry which is preliminary data.</text>
</comment>
<name>A0ABU1GIK0_9GAMM</name>
<dbReference type="RefSeq" id="WP_309635757.1">
    <property type="nucleotide sequence ID" value="NZ_JARWAL010000002.1"/>
</dbReference>
<dbReference type="PIRSF" id="PIRSF015380">
    <property type="entry name" value="Site-sp_rcmb"/>
    <property type="match status" value="1"/>
</dbReference>
<evidence type="ECO:0000313" key="7">
    <source>
        <dbReference type="Proteomes" id="UP001252270"/>
    </source>
</evidence>
<feature type="transmembrane region" description="Helical" evidence="5">
    <location>
        <begin position="597"/>
        <end position="624"/>
    </location>
</feature>
<gene>
    <name evidence="6" type="ORF">QC820_03320</name>
</gene>
<feature type="transmembrane region" description="Helical" evidence="5">
    <location>
        <begin position="544"/>
        <end position="565"/>
    </location>
</feature>
<reference evidence="6 7" key="1">
    <citation type="submission" date="2023-04" db="EMBL/GenBank/DDBJ databases">
        <title>A long-awaited taxogenomic arrangement of the family Halomonadaceae.</title>
        <authorList>
            <person name="De La Haba R."/>
            <person name="Chuvochina M."/>
            <person name="Wittouck S."/>
            <person name="Arahal D.R."/>
            <person name="Sanchez-Porro C."/>
            <person name="Hugenholtz P."/>
            <person name="Ventosa A."/>
        </authorList>
    </citation>
    <scope>NUCLEOTIDE SEQUENCE [LARGE SCALE GENOMIC DNA]</scope>
    <source>
        <strain evidence="6 7">DSM 17332</strain>
    </source>
</reference>